<dbReference type="RefSeq" id="WP_224141887.1">
    <property type="nucleotide sequence ID" value="NZ_JAIQUM010000112.1"/>
</dbReference>
<dbReference type="EMBL" id="JAIQUM010000112">
    <property type="protein sequence ID" value="MBZ5753468.1"/>
    <property type="molecule type" value="Genomic_DNA"/>
</dbReference>
<proteinExistence type="predicted"/>
<keyword evidence="2" id="KW-1185">Reference proteome</keyword>
<reference evidence="1" key="1">
    <citation type="submission" date="2024-05" db="EMBL/GenBank/DDBJ databases">
        <title>Metabacillus sp. nov., isolated from the rhizosphere soil of tomato plants.</title>
        <authorList>
            <person name="Ma R."/>
        </authorList>
    </citation>
    <scope>NUCLEOTIDE SEQUENCE</scope>
    <source>
        <strain evidence="1">DBTR6</strain>
    </source>
</reference>
<comment type="caution">
    <text evidence="1">The sequence shown here is derived from an EMBL/GenBank/DDBJ whole genome shotgun (WGS) entry which is preliminary data.</text>
</comment>
<name>A0ABS7UZP3_9BACI</name>
<organism evidence="1 2">
    <name type="scientific">Metabacillus rhizolycopersici</name>
    <dbReference type="NCBI Taxonomy" id="2875709"/>
    <lineage>
        <taxon>Bacteria</taxon>
        <taxon>Bacillati</taxon>
        <taxon>Bacillota</taxon>
        <taxon>Bacilli</taxon>
        <taxon>Bacillales</taxon>
        <taxon>Bacillaceae</taxon>
        <taxon>Metabacillus</taxon>
    </lineage>
</organism>
<sequence length="72" mass="8564">MLYQNSNIKDGYFVTPEQCHTGVYLDVLKNRKEVYEQAKQKHPERWSRSTRDWSAHQQVALNPMKITTLLNK</sequence>
<gene>
    <name evidence="1" type="ORF">K9V48_25395</name>
</gene>
<dbReference type="Proteomes" id="UP001165287">
    <property type="component" value="Unassembled WGS sequence"/>
</dbReference>
<evidence type="ECO:0008006" key="3">
    <source>
        <dbReference type="Google" id="ProtNLM"/>
    </source>
</evidence>
<evidence type="ECO:0000313" key="1">
    <source>
        <dbReference type="EMBL" id="MBZ5753468.1"/>
    </source>
</evidence>
<evidence type="ECO:0000313" key="2">
    <source>
        <dbReference type="Proteomes" id="UP001165287"/>
    </source>
</evidence>
<protein>
    <recommendedName>
        <fullName evidence="3">Transposase</fullName>
    </recommendedName>
</protein>
<accession>A0ABS7UZP3</accession>